<dbReference type="Pfam" id="PF00069">
    <property type="entry name" value="Pkinase"/>
    <property type="match status" value="1"/>
</dbReference>
<dbReference type="AlphaFoldDB" id="A0A9N9CNK7"/>
<feature type="domain" description="Protein kinase" evidence="7">
    <location>
        <begin position="141"/>
        <end position="441"/>
    </location>
</feature>
<evidence type="ECO:0000256" key="1">
    <source>
        <dbReference type="ARBA" id="ARBA00022527"/>
    </source>
</evidence>
<name>A0A9N9CNK7_9GLOM</name>
<dbReference type="PANTHER" id="PTHR24058:SF130">
    <property type="entry name" value="SERINE_THREONINE PROTEIN KINASES-RELATED"/>
    <property type="match status" value="1"/>
</dbReference>
<dbReference type="EMBL" id="CAJVPJ010002001">
    <property type="protein sequence ID" value="CAG8610234.1"/>
    <property type="molecule type" value="Genomic_DNA"/>
</dbReference>
<dbReference type="InterPro" id="IPR000719">
    <property type="entry name" value="Prot_kinase_dom"/>
</dbReference>
<dbReference type="Proteomes" id="UP000789572">
    <property type="component" value="Unassembled WGS sequence"/>
</dbReference>
<gene>
    <name evidence="8" type="ORF">POCULU_LOCUS7911</name>
</gene>
<dbReference type="GO" id="GO:0004674">
    <property type="term" value="F:protein serine/threonine kinase activity"/>
    <property type="evidence" value="ECO:0007669"/>
    <property type="project" value="UniProtKB-KW"/>
</dbReference>
<proteinExistence type="predicted"/>
<protein>
    <submittedName>
        <fullName evidence="8">4125_t:CDS:1</fullName>
    </submittedName>
</protein>
<keyword evidence="3 6" id="KW-0547">Nucleotide-binding</keyword>
<keyword evidence="2" id="KW-0808">Transferase</keyword>
<dbReference type="GO" id="GO:0005524">
    <property type="term" value="F:ATP binding"/>
    <property type="evidence" value="ECO:0007669"/>
    <property type="project" value="UniProtKB-UniRule"/>
</dbReference>
<keyword evidence="9" id="KW-1185">Reference proteome</keyword>
<dbReference type="PROSITE" id="PS00107">
    <property type="entry name" value="PROTEIN_KINASE_ATP"/>
    <property type="match status" value="1"/>
</dbReference>
<dbReference type="PANTHER" id="PTHR24058">
    <property type="entry name" value="DUAL SPECIFICITY PROTEIN KINASE"/>
    <property type="match status" value="1"/>
</dbReference>
<dbReference type="SMART" id="SM00220">
    <property type="entry name" value="S_TKc"/>
    <property type="match status" value="1"/>
</dbReference>
<dbReference type="Gene3D" id="1.10.510.10">
    <property type="entry name" value="Transferase(Phosphotransferase) domain 1"/>
    <property type="match status" value="1"/>
</dbReference>
<keyword evidence="4" id="KW-0418">Kinase</keyword>
<comment type="caution">
    <text evidence="8">The sequence shown here is derived from an EMBL/GenBank/DDBJ whole genome shotgun (WGS) entry which is preliminary data.</text>
</comment>
<evidence type="ECO:0000256" key="6">
    <source>
        <dbReference type="PROSITE-ProRule" id="PRU10141"/>
    </source>
</evidence>
<evidence type="ECO:0000256" key="4">
    <source>
        <dbReference type="ARBA" id="ARBA00022777"/>
    </source>
</evidence>
<evidence type="ECO:0000259" key="7">
    <source>
        <dbReference type="PROSITE" id="PS50011"/>
    </source>
</evidence>
<feature type="binding site" evidence="6">
    <location>
        <position position="172"/>
    </location>
    <ligand>
        <name>ATP</name>
        <dbReference type="ChEBI" id="CHEBI:30616"/>
    </ligand>
</feature>
<evidence type="ECO:0000313" key="9">
    <source>
        <dbReference type="Proteomes" id="UP000789572"/>
    </source>
</evidence>
<sequence>MLPARHFTDTRSQHQTLRSFLTNCRPATAPFNVVQRLTAGLTTLDNKLISQHKKQRRHGVERSKGLRKKQIASPVPEILQQNDNGEEVLDAVLGIEVQDPSQREPVLFFITVFHGKDLYPSPLACLPAEFDTSRQILACRYRVLRKIGEGTFSQTVCAQDLYYPGRHLVAIKIMTISYNAIGVQESKLLRYLNAKNEDSDTHIVRLLNTFVFENHFCLVFEYLGGGTISIPQNYSEQERLHILRKVACQLLTALMYLRGMGVIHADLKPENIIGLTVDSYKLKVIDFGNALSSDDVYHYYETFEIQSLLYRAPEVLLGLPFGLEIDMWSLGCLLCEYWLGHPIFRSSTADGMVRAITDVLGYLPDAPYKNGKFIIRGTLESDSELDDDKAHDIKSRKLRIARLSEILQSRNIDFINFVNDIFHYDPSERPKPVEALCHRFLAPLFPYKMLVDNYNVS</sequence>
<dbReference type="InterPro" id="IPR017441">
    <property type="entry name" value="Protein_kinase_ATP_BS"/>
</dbReference>
<dbReference type="OrthoDB" id="9332038at2759"/>
<dbReference type="InterPro" id="IPR011009">
    <property type="entry name" value="Kinase-like_dom_sf"/>
</dbReference>
<evidence type="ECO:0000256" key="3">
    <source>
        <dbReference type="ARBA" id="ARBA00022741"/>
    </source>
</evidence>
<dbReference type="InterPro" id="IPR050494">
    <property type="entry name" value="Ser_Thr_dual-spec_kinase"/>
</dbReference>
<keyword evidence="5 6" id="KW-0067">ATP-binding</keyword>
<organism evidence="8 9">
    <name type="scientific">Paraglomus occultum</name>
    <dbReference type="NCBI Taxonomy" id="144539"/>
    <lineage>
        <taxon>Eukaryota</taxon>
        <taxon>Fungi</taxon>
        <taxon>Fungi incertae sedis</taxon>
        <taxon>Mucoromycota</taxon>
        <taxon>Glomeromycotina</taxon>
        <taxon>Glomeromycetes</taxon>
        <taxon>Paraglomerales</taxon>
        <taxon>Paraglomeraceae</taxon>
        <taxon>Paraglomus</taxon>
    </lineage>
</organism>
<dbReference type="Gene3D" id="3.30.200.20">
    <property type="entry name" value="Phosphorylase Kinase, domain 1"/>
    <property type="match status" value="1"/>
</dbReference>
<evidence type="ECO:0000256" key="2">
    <source>
        <dbReference type="ARBA" id="ARBA00022679"/>
    </source>
</evidence>
<dbReference type="PROSITE" id="PS50011">
    <property type="entry name" value="PROTEIN_KINASE_DOM"/>
    <property type="match status" value="1"/>
</dbReference>
<reference evidence="8" key="1">
    <citation type="submission" date="2021-06" db="EMBL/GenBank/DDBJ databases">
        <authorList>
            <person name="Kallberg Y."/>
            <person name="Tangrot J."/>
            <person name="Rosling A."/>
        </authorList>
    </citation>
    <scope>NUCLEOTIDE SEQUENCE</scope>
    <source>
        <strain evidence="8">IA702</strain>
    </source>
</reference>
<evidence type="ECO:0000256" key="5">
    <source>
        <dbReference type="ARBA" id="ARBA00022840"/>
    </source>
</evidence>
<accession>A0A9N9CNK7</accession>
<keyword evidence="1" id="KW-0723">Serine/threonine-protein kinase</keyword>
<dbReference type="SUPFAM" id="SSF56112">
    <property type="entry name" value="Protein kinase-like (PK-like)"/>
    <property type="match status" value="1"/>
</dbReference>
<evidence type="ECO:0000313" key="8">
    <source>
        <dbReference type="EMBL" id="CAG8610234.1"/>
    </source>
</evidence>